<comment type="subcellular location">
    <subcellularLocation>
        <location evidence="1">Cell membrane</location>
        <topology evidence="1">Multi-pass membrane protein</topology>
    </subcellularLocation>
</comment>
<sequence>MFSSDVRNQLLATVTVNILQIGFGAVLGWPSASLLILETDESPLPTGPLTVVEKSWVSALMYLGGTLGCLFFGWASNRYGRKYPLMGAAFPQLFGWLLIIYAQNPYYLYVARFMSGFSGSANYVILPVFVAEISDNKVRGTLGSIFILSVNIGILAVFVLGHVCSYIMTPIILSVVPVIFFIGMSFFPESPLYLMQKGREEEAKKAFCFYRKIETQQSHELDLLNNELDKLKTVVVSTDDQKSSFKSKWTAFNTPIARKAIFFGVTLLALKQFTGNTTMLNYAGQIFKDSGSHLSPNLSAIIIGIIQLIGTFTPTILVDRAGRKVLLIVSSTLTAMGLVCLGTYMYLQSRDYDLTGLGAKDVGSTICMLVLWLFAFIMVKAFPLIAAAVGMYGCWFLFAGVGFAGAVFVMAVLPETKGKSFDEIMEIMK</sequence>
<dbReference type="InterPro" id="IPR050549">
    <property type="entry name" value="MFS_Trehalose_Transporter"/>
</dbReference>
<dbReference type="AlphaFoldDB" id="A0A9Q0N830"/>
<evidence type="ECO:0000256" key="1">
    <source>
        <dbReference type="ARBA" id="ARBA00004651"/>
    </source>
</evidence>
<dbReference type="InterPro" id="IPR005828">
    <property type="entry name" value="MFS_sugar_transport-like"/>
</dbReference>
<evidence type="ECO:0000313" key="10">
    <source>
        <dbReference type="EMBL" id="KAJ6645536.1"/>
    </source>
</evidence>
<dbReference type="PANTHER" id="PTHR48021:SF33">
    <property type="entry name" value="AT22075P-RELATED"/>
    <property type="match status" value="1"/>
</dbReference>
<evidence type="ECO:0000256" key="6">
    <source>
        <dbReference type="ARBA" id="ARBA00022989"/>
    </source>
</evidence>
<dbReference type="OrthoDB" id="6612291at2759"/>
<proteinExistence type="predicted"/>
<keyword evidence="4" id="KW-0762">Sugar transport</keyword>
<feature type="transmembrane region" description="Helical" evidence="8">
    <location>
        <begin position="394"/>
        <end position="413"/>
    </location>
</feature>
<evidence type="ECO:0000313" key="11">
    <source>
        <dbReference type="Proteomes" id="UP001151699"/>
    </source>
</evidence>
<dbReference type="SUPFAM" id="SSF103473">
    <property type="entry name" value="MFS general substrate transporter"/>
    <property type="match status" value="1"/>
</dbReference>
<feature type="transmembrane region" description="Helical" evidence="8">
    <location>
        <begin position="56"/>
        <end position="76"/>
    </location>
</feature>
<feature type="transmembrane region" description="Helical" evidence="8">
    <location>
        <begin position="167"/>
        <end position="187"/>
    </location>
</feature>
<feature type="transmembrane region" description="Helical" evidence="8">
    <location>
        <begin position="294"/>
        <end position="318"/>
    </location>
</feature>
<keyword evidence="2" id="KW-0813">Transport</keyword>
<reference evidence="10" key="1">
    <citation type="submission" date="2022-07" db="EMBL/GenBank/DDBJ databases">
        <authorList>
            <person name="Trinca V."/>
            <person name="Uliana J.V.C."/>
            <person name="Torres T.T."/>
            <person name="Ward R.J."/>
            <person name="Monesi N."/>
        </authorList>
    </citation>
    <scope>NUCLEOTIDE SEQUENCE</scope>
    <source>
        <strain evidence="10">HSMRA1968</strain>
        <tissue evidence="10">Whole embryos</tissue>
    </source>
</reference>
<keyword evidence="3" id="KW-1003">Cell membrane</keyword>
<dbReference type="Proteomes" id="UP001151699">
    <property type="component" value="Chromosome A"/>
</dbReference>
<dbReference type="EMBL" id="WJQU01000001">
    <property type="protein sequence ID" value="KAJ6645536.1"/>
    <property type="molecule type" value="Genomic_DNA"/>
</dbReference>
<feature type="domain" description="Major facilitator superfamily (MFS) profile" evidence="9">
    <location>
        <begin position="10"/>
        <end position="429"/>
    </location>
</feature>
<evidence type="ECO:0000256" key="4">
    <source>
        <dbReference type="ARBA" id="ARBA00022597"/>
    </source>
</evidence>
<dbReference type="InterPro" id="IPR020846">
    <property type="entry name" value="MFS_dom"/>
</dbReference>
<organism evidence="10 11">
    <name type="scientific">Pseudolycoriella hygida</name>
    <dbReference type="NCBI Taxonomy" id="35572"/>
    <lineage>
        <taxon>Eukaryota</taxon>
        <taxon>Metazoa</taxon>
        <taxon>Ecdysozoa</taxon>
        <taxon>Arthropoda</taxon>
        <taxon>Hexapoda</taxon>
        <taxon>Insecta</taxon>
        <taxon>Pterygota</taxon>
        <taxon>Neoptera</taxon>
        <taxon>Endopterygota</taxon>
        <taxon>Diptera</taxon>
        <taxon>Nematocera</taxon>
        <taxon>Sciaroidea</taxon>
        <taxon>Sciaridae</taxon>
        <taxon>Pseudolycoriella</taxon>
    </lineage>
</organism>
<protein>
    <submittedName>
        <fullName evidence="10">Facilitated trehalose transporter Tret1</fullName>
    </submittedName>
</protein>
<evidence type="ECO:0000256" key="8">
    <source>
        <dbReference type="SAM" id="Phobius"/>
    </source>
</evidence>
<dbReference type="Pfam" id="PF00083">
    <property type="entry name" value="Sugar_tr"/>
    <property type="match status" value="2"/>
</dbReference>
<feature type="transmembrane region" description="Helical" evidence="8">
    <location>
        <begin position="142"/>
        <end position="161"/>
    </location>
</feature>
<gene>
    <name evidence="10" type="primary">Tret1_26</name>
    <name evidence="10" type="ORF">Bhyg_00742</name>
</gene>
<feature type="transmembrane region" description="Helical" evidence="8">
    <location>
        <begin position="362"/>
        <end position="382"/>
    </location>
</feature>
<feature type="transmembrane region" description="Helical" evidence="8">
    <location>
        <begin position="83"/>
        <end position="103"/>
    </location>
</feature>
<feature type="transmembrane region" description="Helical" evidence="8">
    <location>
        <begin position="325"/>
        <end position="347"/>
    </location>
</feature>
<accession>A0A9Q0N830</accession>
<feature type="non-terminal residue" evidence="10">
    <location>
        <position position="429"/>
    </location>
</feature>
<keyword evidence="5 8" id="KW-0812">Transmembrane</keyword>
<evidence type="ECO:0000256" key="5">
    <source>
        <dbReference type="ARBA" id="ARBA00022692"/>
    </source>
</evidence>
<name>A0A9Q0N830_9DIPT</name>
<dbReference type="PROSITE" id="PS50850">
    <property type="entry name" value="MFS"/>
    <property type="match status" value="1"/>
</dbReference>
<dbReference type="PANTHER" id="PTHR48021">
    <property type="match status" value="1"/>
</dbReference>
<dbReference type="Gene3D" id="1.20.1250.20">
    <property type="entry name" value="MFS general substrate transporter like domains"/>
    <property type="match status" value="1"/>
</dbReference>
<feature type="transmembrane region" description="Helical" evidence="8">
    <location>
        <begin position="12"/>
        <end position="36"/>
    </location>
</feature>
<dbReference type="GO" id="GO:0022857">
    <property type="term" value="F:transmembrane transporter activity"/>
    <property type="evidence" value="ECO:0007669"/>
    <property type="project" value="InterPro"/>
</dbReference>
<keyword evidence="7 8" id="KW-0472">Membrane</keyword>
<feature type="transmembrane region" description="Helical" evidence="8">
    <location>
        <begin position="109"/>
        <end position="130"/>
    </location>
</feature>
<feature type="transmembrane region" description="Helical" evidence="8">
    <location>
        <begin position="256"/>
        <end position="274"/>
    </location>
</feature>
<dbReference type="FunFam" id="1.20.1250.20:FF:000218">
    <property type="entry name" value="facilitated trehalose transporter Tret1"/>
    <property type="match status" value="1"/>
</dbReference>
<dbReference type="InterPro" id="IPR036259">
    <property type="entry name" value="MFS_trans_sf"/>
</dbReference>
<evidence type="ECO:0000259" key="9">
    <source>
        <dbReference type="PROSITE" id="PS50850"/>
    </source>
</evidence>
<evidence type="ECO:0000256" key="2">
    <source>
        <dbReference type="ARBA" id="ARBA00022448"/>
    </source>
</evidence>
<keyword evidence="6 8" id="KW-1133">Transmembrane helix</keyword>
<evidence type="ECO:0000256" key="7">
    <source>
        <dbReference type="ARBA" id="ARBA00023136"/>
    </source>
</evidence>
<comment type="caution">
    <text evidence="10">The sequence shown here is derived from an EMBL/GenBank/DDBJ whole genome shotgun (WGS) entry which is preliminary data.</text>
</comment>
<dbReference type="GO" id="GO:0005886">
    <property type="term" value="C:plasma membrane"/>
    <property type="evidence" value="ECO:0007669"/>
    <property type="project" value="UniProtKB-SubCell"/>
</dbReference>
<evidence type="ECO:0000256" key="3">
    <source>
        <dbReference type="ARBA" id="ARBA00022475"/>
    </source>
</evidence>
<keyword evidence="11" id="KW-1185">Reference proteome</keyword>